<feature type="domain" description="Endonuclease/exonuclease/phosphatase" evidence="2">
    <location>
        <begin position="40"/>
        <end position="313"/>
    </location>
</feature>
<organism evidence="3 4">
    <name type="scientific">Paracoccus denitrificans</name>
    <dbReference type="NCBI Taxonomy" id="266"/>
    <lineage>
        <taxon>Bacteria</taxon>
        <taxon>Pseudomonadati</taxon>
        <taxon>Pseudomonadota</taxon>
        <taxon>Alphaproteobacteria</taxon>
        <taxon>Rhodobacterales</taxon>
        <taxon>Paracoccaceae</taxon>
        <taxon>Paracoccus</taxon>
    </lineage>
</organism>
<dbReference type="EMBL" id="VAFL01000004">
    <property type="protein sequence ID" value="TKW67210.1"/>
    <property type="molecule type" value="Genomic_DNA"/>
</dbReference>
<dbReference type="SUPFAM" id="SSF56219">
    <property type="entry name" value="DNase I-like"/>
    <property type="match status" value="1"/>
</dbReference>
<name>A0A533IAW2_PARDE</name>
<accession>A0A533IAW2</accession>
<comment type="caution">
    <text evidence="3">The sequence shown here is derived from an EMBL/GenBank/DDBJ whole genome shotgun (WGS) entry which is preliminary data.</text>
</comment>
<evidence type="ECO:0000259" key="2">
    <source>
        <dbReference type="Pfam" id="PF03372"/>
    </source>
</evidence>
<dbReference type="Pfam" id="PF03372">
    <property type="entry name" value="Exo_endo_phos"/>
    <property type="match status" value="1"/>
</dbReference>
<dbReference type="Proteomes" id="UP000315344">
    <property type="component" value="Unassembled WGS sequence"/>
</dbReference>
<evidence type="ECO:0000313" key="4">
    <source>
        <dbReference type="Proteomes" id="UP000315344"/>
    </source>
</evidence>
<evidence type="ECO:0000256" key="1">
    <source>
        <dbReference type="SAM" id="MobiDB-lite"/>
    </source>
</evidence>
<dbReference type="Gene3D" id="3.60.10.10">
    <property type="entry name" value="Endonuclease/exonuclease/phosphatase"/>
    <property type="match status" value="1"/>
</dbReference>
<dbReference type="GO" id="GO:0004519">
    <property type="term" value="F:endonuclease activity"/>
    <property type="evidence" value="ECO:0007669"/>
    <property type="project" value="UniProtKB-KW"/>
</dbReference>
<keyword evidence="3" id="KW-0255">Endonuclease</keyword>
<dbReference type="InterPro" id="IPR036691">
    <property type="entry name" value="Endo/exonu/phosph_ase_sf"/>
</dbReference>
<evidence type="ECO:0000313" key="3">
    <source>
        <dbReference type="EMBL" id="TKW67210.1"/>
    </source>
</evidence>
<feature type="region of interest" description="Disordered" evidence="1">
    <location>
        <begin position="251"/>
        <end position="284"/>
    </location>
</feature>
<gene>
    <name evidence="3" type="ORF">DI616_05985</name>
</gene>
<keyword evidence="3" id="KW-0269">Exonuclease</keyword>
<reference evidence="3 4" key="1">
    <citation type="journal article" date="2017" name="Nat. Commun.">
        <title>In situ click chemistry generation of cyclooxygenase-2 inhibitors.</title>
        <authorList>
            <person name="Bhardwaj A."/>
            <person name="Kaur J."/>
            <person name="Wuest M."/>
            <person name="Wuest F."/>
        </authorList>
    </citation>
    <scope>NUCLEOTIDE SEQUENCE [LARGE SCALE GENOMIC DNA]</scope>
    <source>
        <strain evidence="3">S2_012_000_R3_94</strain>
    </source>
</reference>
<proteinExistence type="predicted"/>
<dbReference type="GO" id="GO:0004527">
    <property type="term" value="F:exonuclease activity"/>
    <property type="evidence" value="ECO:0007669"/>
    <property type="project" value="UniProtKB-KW"/>
</dbReference>
<dbReference type="InterPro" id="IPR005135">
    <property type="entry name" value="Endo/exonuclease/phosphatase"/>
</dbReference>
<sequence length="338" mass="35937">MAFLAAAPAAAETLRIASFDPNLTRKGPGLLLRDITSGKDPQVLAAAMVIAEINPDVLLLTGIDWDHDRAALRAFTQLLARSGADYPHFFAAEPNSGKASGTDLNSNGRLAEAEDSQGWGTFTGQNGMAVLSRIPLGATTDYSAMLWRDLPDNLIGDALSAEAAAMQRLSDTGHWDVEIMTSPPLHLLAYSATPPVFDGPEDRNGRRSHDETAFWLTHFPDAAFVLMGNANLDPEDGDGRPEAIRALLADPRLQDPRPASEGARLAADPGQQGDPALDTADWPDDAPGNLRVTYVLPSARLRVLDAGTFWPAPGQPMAAAVGAASPHRLVWVDLAIGD</sequence>
<dbReference type="AlphaFoldDB" id="A0A533IAW2"/>
<protein>
    <submittedName>
        <fullName evidence="3">Endonuclease/exonuclease/phosphatase family protein</fullName>
    </submittedName>
</protein>
<keyword evidence="3" id="KW-0540">Nuclease</keyword>
<keyword evidence="3" id="KW-0378">Hydrolase</keyword>